<feature type="region of interest" description="Disordered" evidence="3">
    <location>
        <begin position="51"/>
        <end position="72"/>
    </location>
</feature>
<dbReference type="Gene3D" id="1.10.101.10">
    <property type="entry name" value="PGBD-like superfamily/PGBD"/>
    <property type="match status" value="1"/>
</dbReference>
<evidence type="ECO:0000256" key="1">
    <source>
        <dbReference type="ARBA" id="ARBA00004196"/>
    </source>
</evidence>
<keyword evidence="4" id="KW-0812">Transmembrane</keyword>
<dbReference type="Pfam" id="PF01471">
    <property type="entry name" value="PG_binding_1"/>
    <property type="match status" value="1"/>
</dbReference>
<feature type="domain" description="Peptidoglycan binding-like" evidence="5">
    <location>
        <begin position="143"/>
        <end position="190"/>
    </location>
</feature>
<comment type="caution">
    <text evidence="6">The sequence shown here is derived from an EMBL/GenBank/DDBJ whole genome shotgun (WGS) entry which is preliminary data.</text>
</comment>
<gene>
    <name evidence="6" type="ORF">GCM10010346_23610</name>
</gene>
<evidence type="ECO:0000256" key="4">
    <source>
        <dbReference type="SAM" id="Phobius"/>
    </source>
</evidence>
<dbReference type="InterPro" id="IPR036366">
    <property type="entry name" value="PGBDSf"/>
</dbReference>
<dbReference type="InterPro" id="IPR002477">
    <property type="entry name" value="Peptidoglycan-bd-like"/>
</dbReference>
<dbReference type="InterPro" id="IPR036365">
    <property type="entry name" value="PGBD-like_sf"/>
</dbReference>
<feature type="compositionally biased region" description="Polar residues" evidence="3">
    <location>
        <begin position="1"/>
        <end position="11"/>
    </location>
</feature>
<feature type="transmembrane region" description="Helical" evidence="4">
    <location>
        <begin position="29"/>
        <end position="47"/>
    </location>
</feature>
<reference evidence="7" key="1">
    <citation type="journal article" date="2019" name="Int. J. Syst. Evol. Microbiol.">
        <title>The Global Catalogue of Microorganisms (GCM) 10K type strain sequencing project: providing services to taxonomists for standard genome sequencing and annotation.</title>
        <authorList>
            <consortium name="The Broad Institute Genomics Platform"/>
            <consortium name="The Broad Institute Genome Sequencing Center for Infectious Disease"/>
            <person name="Wu L."/>
            <person name="Ma J."/>
        </authorList>
    </citation>
    <scope>NUCLEOTIDE SEQUENCE [LARGE SCALE GENOMIC DNA]</scope>
    <source>
        <strain evidence="7">JCM 4737</strain>
    </source>
</reference>
<name>A0ABQ3DJ19_9ACTN</name>
<sequence>MTESRPTTGTPAVNEPEDLPPRPRRARRLLVSCVVVLTAGAAAVVVVRDRADGAPPPKLPPSAATAPVTRGDLTAKETLDGTLEYADDVYLPNRLTGTVTWTARPGATVSRGGVLYRLDEKPVLLLYGGIPAYRAFAPGMSDGGDVRQLEKNLVALGYTGFTVDETYTAYTAYAVKRWQRDLGLPRTGQLELGRVLFAPQAVRAGEADRKPGDEAQAGSPVLATTRAERTVTVKATMSQQRLLPVGKKVAVTVPGRDEPVAGKVTSVGTVVGGGGDKGDEDGGDGGGGGQNPDGGDRTVTVRIALADQKAAGPLTYAPVRVEAENARHRDVLSVPVAALLALREGGYGVQVVGDGPGDPDRIVPVTTGLFSAGRVEVSGAGITEGLKVGTPAL</sequence>
<keyword evidence="4" id="KW-0472">Membrane</keyword>
<comment type="subcellular location">
    <subcellularLocation>
        <location evidence="1">Cell envelope</location>
    </subcellularLocation>
</comment>
<dbReference type="SUPFAM" id="SSF47090">
    <property type="entry name" value="PGBD-like"/>
    <property type="match status" value="1"/>
</dbReference>
<feature type="region of interest" description="Disordered" evidence="3">
    <location>
        <begin position="265"/>
        <end position="297"/>
    </location>
</feature>
<evidence type="ECO:0000256" key="3">
    <source>
        <dbReference type="SAM" id="MobiDB-lite"/>
    </source>
</evidence>
<feature type="region of interest" description="Disordered" evidence="3">
    <location>
        <begin position="204"/>
        <end position="224"/>
    </location>
</feature>
<dbReference type="InterPro" id="IPR050465">
    <property type="entry name" value="UPF0194_transport"/>
</dbReference>
<keyword evidence="7" id="KW-1185">Reference proteome</keyword>
<evidence type="ECO:0000313" key="7">
    <source>
        <dbReference type="Proteomes" id="UP000599437"/>
    </source>
</evidence>
<keyword evidence="4" id="KW-1133">Transmembrane helix</keyword>
<dbReference type="Gene3D" id="2.40.420.20">
    <property type="match status" value="1"/>
</dbReference>
<proteinExistence type="predicted"/>
<keyword evidence="2" id="KW-0175">Coiled coil</keyword>
<evidence type="ECO:0000259" key="5">
    <source>
        <dbReference type="Pfam" id="PF01471"/>
    </source>
</evidence>
<evidence type="ECO:0000313" key="6">
    <source>
        <dbReference type="EMBL" id="GHB00044.1"/>
    </source>
</evidence>
<dbReference type="PANTHER" id="PTHR32347">
    <property type="entry name" value="EFFLUX SYSTEM COMPONENT YKNX-RELATED"/>
    <property type="match status" value="1"/>
</dbReference>
<dbReference type="Proteomes" id="UP000599437">
    <property type="component" value="Unassembled WGS sequence"/>
</dbReference>
<feature type="region of interest" description="Disordered" evidence="3">
    <location>
        <begin position="1"/>
        <end position="22"/>
    </location>
</feature>
<organism evidence="6 7">
    <name type="scientific">Streptomyces chryseus</name>
    <dbReference type="NCBI Taxonomy" id="68186"/>
    <lineage>
        <taxon>Bacteria</taxon>
        <taxon>Bacillati</taxon>
        <taxon>Actinomycetota</taxon>
        <taxon>Actinomycetes</taxon>
        <taxon>Kitasatosporales</taxon>
        <taxon>Streptomycetaceae</taxon>
        <taxon>Streptomyces</taxon>
    </lineage>
</organism>
<dbReference type="EMBL" id="BMVO01000005">
    <property type="protein sequence ID" value="GHB00044.1"/>
    <property type="molecule type" value="Genomic_DNA"/>
</dbReference>
<evidence type="ECO:0000256" key="2">
    <source>
        <dbReference type="ARBA" id="ARBA00023054"/>
    </source>
</evidence>
<accession>A0ABQ3DJ19</accession>
<protein>
    <submittedName>
        <fullName evidence="6">Peptidoglycan-binding protein</fullName>
    </submittedName>
</protein>